<dbReference type="Pfam" id="PF03630">
    <property type="entry name" value="Fumble"/>
    <property type="match status" value="1"/>
</dbReference>
<dbReference type="GO" id="GO:0004594">
    <property type="term" value="F:pantothenate kinase activity"/>
    <property type="evidence" value="ECO:0007669"/>
    <property type="project" value="TreeGrafter"/>
</dbReference>
<evidence type="ECO:0000313" key="5">
    <source>
        <dbReference type="Proteomes" id="UP000824128"/>
    </source>
</evidence>
<evidence type="ECO:0000256" key="2">
    <source>
        <dbReference type="ARBA" id="ARBA00022840"/>
    </source>
</evidence>
<dbReference type="PANTHER" id="PTHR12280:SF20">
    <property type="entry name" value="4'-PHOSPHOPANTETHEINE PHOSPHATASE"/>
    <property type="match status" value="1"/>
</dbReference>
<keyword evidence="2" id="KW-0067">ATP-binding</keyword>
<proteinExistence type="predicted"/>
<organism evidence="4 5">
    <name type="scientific">Candidatus Aphodomorpha intestinavium</name>
    <dbReference type="NCBI Taxonomy" id="2840672"/>
    <lineage>
        <taxon>Bacteria</taxon>
        <taxon>Bacillati</taxon>
        <taxon>Bacillota</taxon>
        <taxon>Clostridia</taxon>
        <taxon>Eubacteriales</taxon>
        <taxon>Candidatus Aphodomorpha</taxon>
    </lineage>
</organism>
<dbReference type="Gene3D" id="3.30.420.40">
    <property type="match status" value="1"/>
</dbReference>
<comment type="caution">
    <text evidence="4">The sequence shown here is derived from an EMBL/GenBank/DDBJ whole genome shotgun (WGS) entry which is preliminary data.</text>
</comment>
<accession>A0A9D1STC4</accession>
<reference evidence="4" key="1">
    <citation type="submission" date="2020-10" db="EMBL/GenBank/DDBJ databases">
        <authorList>
            <person name="Gilroy R."/>
        </authorList>
    </citation>
    <scope>NUCLEOTIDE SEQUENCE</scope>
    <source>
        <strain evidence="4">ChiGjej2B2-16831</strain>
    </source>
</reference>
<dbReference type="SUPFAM" id="SSF53067">
    <property type="entry name" value="Actin-like ATPase domain"/>
    <property type="match status" value="1"/>
</dbReference>
<dbReference type="EMBL" id="DVNZ01000094">
    <property type="protein sequence ID" value="HIU94092.1"/>
    <property type="molecule type" value="Genomic_DNA"/>
</dbReference>
<dbReference type="InterPro" id="IPR004567">
    <property type="entry name" value="Type_II_PanK"/>
</dbReference>
<dbReference type="GO" id="GO:0005829">
    <property type="term" value="C:cytosol"/>
    <property type="evidence" value="ECO:0007669"/>
    <property type="project" value="TreeGrafter"/>
</dbReference>
<reference evidence="4" key="2">
    <citation type="journal article" date="2021" name="PeerJ">
        <title>Extensive microbial diversity within the chicken gut microbiome revealed by metagenomics and culture.</title>
        <authorList>
            <person name="Gilroy R."/>
            <person name="Ravi A."/>
            <person name="Getino M."/>
            <person name="Pursley I."/>
            <person name="Horton D.L."/>
            <person name="Alikhan N.F."/>
            <person name="Baker D."/>
            <person name="Gharbi K."/>
            <person name="Hall N."/>
            <person name="Watson M."/>
            <person name="Adriaenssens E.M."/>
            <person name="Foster-Nyarko E."/>
            <person name="Jarju S."/>
            <person name="Secka A."/>
            <person name="Antonio M."/>
            <person name="Oren A."/>
            <person name="Chaudhuri R.R."/>
            <person name="La Ragione R."/>
            <person name="Hildebrand F."/>
            <person name="Pallen M.J."/>
        </authorList>
    </citation>
    <scope>NUCLEOTIDE SEQUENCE</scope>
    <source>
        <strain evidence="4">ChiGjej2B2-16831</strain>
    </source>
</reference>
<dbReference type="AlphaFoldDB" id="A0A9D1STC4"/>
<dbReference type="PANTHER" id="PTHR12280">
    <property type="entry name" value="PANTOTHENATE KINASE"/>
    <property type="match status" value="1"/>
</dbReference>
<gene>
    <name evidence="4" type="ORF">IAD24_02930</name>
</gene>
<dbReference type="InterPro" id="IPR043129">
    <property type="entry name" value="ATPase_NBD"/>
</dbReference>
<evidence type="ECO:0000256" key="1">
    <source>
        <dbReference type="ARBA" id="ARBA00022741"/>
    </source>
</evidence>
<keyword evidence="4" id="KW-0808">Transferase</keyword>
<protein>
    <submittedName>
        <fullName evidence="4">Pantothenate kinase</fullName>
    </submittedName>
</protein>
<dbReference type="GO" id="GO:0005524">
    <property type="term" value="F:ATP binding"/>
    <property type="evidence" value="ECO:0007669"/>
    <property type="project" value="UniProtKB-KW"/>
</dbReference>
<dbReference type="CDD" id="cd24085">
    <property type="entry name" value="ASKHA_NBD_PanK-II_bac"/>
    <property type="match status" value="1"/>
</dbReference>
<evidence type="ECO:0000313" key="4">
    <source>
        <dbReference type="EMBL" id="HIU94092.1"/>
    </source>
</evidence>
<sequence>MADRCGCALGVDVGVSAAKLALLAPDGSPLRTLRIDAHRFEPDDLLPLLSPAPAYIAATGMGAERLGCALHGVPVRPVDEFTAIAVGALRLTGLPRALVASVGTGTAFVMAESGAAARHLGGSGVGGGTLLGLADLIDGVADAPHILDLAARGELRRVDLCIGDVTGRDIPGLPPCTTVANLARRQAEASAADRARGAVNLVCQTVGVLAAFAARAEGVGDVVLVGTPVAHPVFSELIRMVELLHPVRFHVPPHAPFAAAIGAARAALSPANE</sequence>
<evidence type="ECO:0000256" key="3">
    <source>
        <dbReference type="ARBA" id="ARBA00022993"/>
    </source>
</evidence>
<name>A0A9D1STC4_9FIRM</name>
<keyword evidence="3" id="KW-0173">Coenzyme A biosynthesis</keyword>
<dbReference type="Proteomes" id="UP000824128">
    <property type="component" value="Unassembled WGS sequence"/>
</dbReference>
<dbReference type="GO" id="GO:0015937">
    <property type="term" value="P:coenzyme A biosynthetic process"/>
    <property type="evidence" value="ECO:0007669"/>
    <property type="project" value="UniProtKB-KW"/>
</dbReference>
<keyword evidence="1" id="KW-0547">Nucleotide-binding</keyword>
<keyword evidence="4" id="KW-0418">Kinase</keyword>